<evidence type="ECO:0000313" key="1">
    <source>
        <dbReference type="EMBL" id="MCO6414812.1"/>
    </source>
</evidence>
<protein>
    <submittedName>
        <fullName evidence="1">HK97 gp10 family phage protein</fullName>
    </submittedName>
</protein>
<reference evidence="1 2" key="1">
    <citation type="submission" date="2021-12" db="EMBL/GenBank/DDBJ databases">
        <title>Siccirubricoccus leaddurans sp. nov., a high concentration Zn2+ tolerance bacterium.</title>
        <authorList>
            <person name="Cao Y."/>
        </authorList>
    </citation>
    <scope>NUCLEOTIDE SEQUENCE [LARGE SCALE GENOMIC DNA]</scope>
    <source>
        <strain evidence="1 2">KC 17139</strain>
    </source>
</reference>
<proteinExistence type="predicted"/>
<evidence type="ECO:0000313" key="2">
    <source>
        <dbReference type="Proteomes" id="UP001523392"/>
    </source>
</evidence>
<dbReference type="InterPro" id="IPR010064">
    <property type="entry name" value="HK97-gp10_tail"/>
</dbReference>
<name>A0ABT1CZH4_9PROT</name>
<dbReference type="EMBL" id="JAFIRR010000008">
    <property type="protein sequence ID" value="MCO6414812.1"/>
    <property type="molecule type" value="Genomic_DNA"/>
</dbReference>
<gene>
    <name evidence="1" type="ORF">JYK14_01280</name>
</gene>
<comment type="caution">
    <text evidence="1">The sequence shown here is derived from an EMBL/GenBank/DDBJ whole genome shotgun (WGS) entry which is preliminary data.</text>
</comment>
<dbReference type="Proteomes" id="UP001523392">
    <property type="component" value="Unassembled WGS sequence"/>
</dbReference>
<dbReference type="RefSeq" id="WP_252951401.1">
    <property type="nucleotide sequence ID" value="NZ_JAFIRR010000008.1"/>
</dbReference>
<keyword evidence="2" id="KW-1185">Reference proteome</keyword>
<accession>A0ABT1CZH4</accession>
<organism evidence="1 2">
    <name type="scientific">Siccirubricoccus soli</name>
    <dbReference type="NCBI Taxonomy" id="2899147"/>
    <lineage>
        <taxon>Bacteria</taxon>
        <taxon>Pseudomonadati</taxon>
        <taxon>Pseudomonadota</taxon>
        <taxon>Alphaproteobacteria</taxon>
        <taxon>Acetobacterales</taxon>
        <taxon>Roseomonadaceae</taxon>
        <taxon>Siccirubricoccus</taxon>
    </lineage>
</organism>
<sequence>MFRLGVKVDPYKLILEKKEIRKALGQSGRAVQRVAKSLVKSRAVSQPGQPPAKQTGTLSKAFKVRVSKSGFSVAIRNTAFYAKFLETGAVGGGGRRGTRNKRNRRGQVLQQSTIRTLAPRPFLSVALHRTENIIRSNLEAAMQNGIKGGKP</sequence>
<dbReference type="Pfam" id="PF04883">
    <property type="entry name" value="HK97-gp10_like"/>
    <property type="match status" value="1"/>
</dbReference>